<comment type="caution">
    <text evidence="3">The sequence shown here is derived from an EMBL/GenBank/DDBJ whole genome shotgun (WGS) entry which is preliminary data.</text>
</comment>
<evidence type="ECO:0000256" key="1">
    <source>
        <dbReference type="SAM" id="MobiDB-lite"/>
    </source>
</evidence>
<gene>
    <name evidence="3" type="ORF">NP493_312g03011</name>
</gene>
<feature type="compositionally biased region" description="Low complexity" evidence="1">
    <location>
        <begin position="494"/>
        <end position="532"/>
    </location>
</feature>
<keyword evidence="2" id="KW-0812">Transmembrane</keyword>
<dbReference type="EMBL" id="JAODUO010000311">
    <property type="protein sequence ID" value="KAK2183433.1"/>
    <property type="molecule type" value="Genomic_DNA"/>
</dbReference>
<feature type="region of interest" description="Disordered" evidence="1">
    <location>
        <begin position="76"/>
        <end position="96"/>
    </location>
</feature>
<feature type="compositionally biased region" description="Basic and acidic residues" evidence="1">
    <location>
        <begin position="293"/>
        <end position="310"/>
    </location>
</feature>
<keyword evidence="2" id="KW-0472">Membrane</keyword>
<keyword evidence="4" id="KW-1185">Reference proteome</keyword>
<feature type="compositionally biased region" description="Low complexity" evidence="1">
    <location>
        <begin position="337"/>
        <end position="346"/>
    </location>
</feature>
<feature type="region of interest" description="Disordered" evidence="1">
    <location>
        <begin position="406"/>
        <end position="439"/>
    </location>
</feature>
<evidence type="ECO:0000256" key="2">
    <source>
        <dbReference type="SAM" id="Phobius"/>
    </source>
</evidence>
<keyword evidence="2" id="KW-1133">Transmembrane helix</keyword>
<evidence type="ECO:0000313" key="3">
    <source>
        <dbReference type="EMBL" id="KAK2183433.1"/>
    </source>
</evidence>
<dbReference type="AlphaFoldDB" id="A0AAD9L757"/>
<reference evidence="3" key="1">
    <citation type="journal article" date="2023" name="Mol. Biol. Evol.">
        <title>Third-Generation Sequencing Reveals the Adaptive Role of the Epigenome in Three Deep-Sea Polychaetes.</title>
        <authorList>
            <person name="Perez M."/>
            <person name="Aroh O."/>
            <person name="Sun Y."/>
            <person name="Lan Y."/>
            <person name="Juniper S.K."/>
            <person name="Young C.R."/>
            <person name="Angers B."/>
            <person name="Qian P.Y."/>
        </authorList>
    </citation>
    <scope>NUCLEOTIDE SEQUENCE</scope>
    <source>
        <strain evidence="3">R07B-5</strain>
    </source>
</reference>
<sequence>MGEISHRIFKIGGLTIVTVVTVLIFGISYATLCVIIPAASGTVYLSQKEYSQRRIRQAAAVHGRRMRNLGVLERQREWKHSSSSSDRTLHSSSAYNTPTNKLSAGFSQALPRMRRLNTTSSSFSSPLVGSAALSRTIMTAQRRQPLAQYSNMSILPTVHLDRPSRHILSERNSRMVGSAVTVKIAPPDVLKPPTPVLLHVESKTREPECDPCDMSTVLSAIRETRKRTLREEEAVSPSTDWTQASKRRRQDQVHTHNGDRQQVPNGDIGMDIGHLQLGAQKRGASPTTESVTDDERVAKRSRRVSGETHGVRNPIDVSYSSSRRWFDRKARERSASRSRASSVVSSGSHDTGHHMSDGHSGIAGSSGTSTPRRSYGLSDDDDDEEMGSYQRSAADSIVRQTCARLAGHGSGQESVTAGELERDRPGSRRTTPTPRRYDIRPHSTLIDSIVKVPHLRYDLTVEDYAADRQAEMDRVRQMLSDDADDTGDTDAAGHHPGVSVSHHPGVSVSHHPGVSVSHHPGVSVSHHPGVSVRGVQPTPNTTLPVKSLFATSATTATSAASTATSAATTATSAASTATSAASTVTSQSTAATFVLPSMGQTATATSDSGALWVSSDPVPATTSVAGTATTLAGTATNSFGAGLSFAASASLPGASKHSFSATMSAPSSVASNGAASAVPCGAANTVPSGAANAMLSGAATAVSSGAPSRSPPAYSFKPLFSVPTPPSTDTTQPAGVNTCTPTLETMLRSDSPAKAPDTQPLVNGGTDMFKLGTASTSTITFGAPKETPAASSANLFGFSAPTLTGTSKTAAPPIATNSAATNSTFQFGAPPASSASMFGASSAPVVNSVDSAGSMFGQKNTTMSAAKAGSGVAKSLFGNTSSQPSMFGSGGATTAPGSGVPFTFGAGKHDSTAPQSVFGIAPAVNGTATNPAFPASQNGGAAANTATFGTATSSAQGGVFQFGDAPKAAATPSFTPVFNFSQVPTQTSQPTPFGGSVNTSHSSASFTTPFKGFGQNSSAFGVDSTKTPTSGIFGTPTSTAPFGGGPGSGANAFGAATNAKPFGTSSSFGSFGTGQTQPAAGVVNFGAAAASAAGAAAAAAPNTSFQFGEYD</sequence>
<protein>
    <submittedName>
        <fullName evidence="3">Uncharacterized protein</fullName>
    </submittedName>
</protein>
<feature type="region of interest" description="Disordered" evidence="1">
    <location>
        <begin position="225"/>
        <end position="393"/>
    </location>
</feature>
<dbReference type="Proteomes" id="UP001209878">
    <property type="component" value="Unassembled WGS sequence"/>
</dbReference>
<name>A0AAD9L757_RIDPI</name>
<feature type="compositionally biased region" description="Basic and acidic residues" evidence="1">
    <location>
        <begin position="324"/>
        <end position="335"/>
    </location>
</feature>
<feature type="compositionally biased region" description="Polar residues" evidence="1">
    <location>
        <begin position="363"/>
        <end position="372"/>
    </location>
</feature>
<proteinExistence type="predicted"/>
<feature type="compositionally biased region" description="Low complexity" evidence="1">
    <location>
        <begin position="81"/>
        <end position="93"/>
    </location>
</feature>
<feature type="region of interest" description="Disordered" evidence="1">
    <location>
        <begin position="481"/>
        <end position="539"/>
    </location>
</feature>
<organism evidence="3 4">
    <name type="scientific">Ridgeia piscesae</name>
    <name type="common">Tubeworm</name>
    <dbReference type="NCBI Taxonomy" id="27915"/>
    <lineage>
        <taxon>Eukaryota</taxon>
        <taxon>Metazoa</taxon>
        <taxon>Spiralia</taxon>
        <taxon>Lophotrochozoa</taxon>
        <taxon>Annelida</taxon>
        <taxon>Polychaeta</taxon>
        <taxon>Sedentaria</taxon>
        <taxon>Canalipalpata</taxon>
        <taxon>Sabellida</taxon>
        <taxon>Siboglinidae</taxon>
        <taxon>Ridgeia</taxon>
    </lineage>
</organism>
<evidence type="ECO:0000313" key="4">
    <source>
        <dbReference type="Proteomes" id="UP001209878"/>
    </source>
</evidence>
<feature type="transmembrane region" description="Helical" evidence="2">
    <location>
        <begin position="12"/>
        <end position="39"/>
    </location>
</feature>
<feature type="compositionally biased region" description="Basic and acidic residues" evidence="1">
    <location>
        <begin position="250"/>
        <end position="259"/>
    </location>
</feature>
<accession>A0AAD9L757</accession>